<dbReference type="EMBL" id="DSVL01000277">
    <property type="protein sequence ID" value="HFH29637.1"/>
    <property type="molecule type" value="Genomic_DNA"/>
</dbReference>
<reference evidence="8" key="1">
    <citation type="journal article" date="2020" name="mSystems">
        <title>Genome- and Community-Level Interaction Insights into Carbon Utilization and Element Cycling Functions of Hydrothermarchaeota in Hydrothermal Sediment.</title>
        <authorList>
            <person name="Zhou Z."/>
            <person name="Liu Y."/>
            <person name="Xu W."/>
            <person name="Pan J."/>
            <person name="Luo Z.H."/>
            <person name="Li M."/>
        </authorList>
    </citation>
    <scope>NUCLEOTIDE SEQUENCE [LARGE SCALE GENOMIC DNA]</scope>
    <source>
        <strain evidence="8">SpSt-503</strain>
    </source>
</reference>
<organism evidence="8">
    <name type="scientific">Gracilinema caldarium</name>
    <dbReference type="NCBI Taxonomy" id="215591"/>
    <lineage>
        <taxon>Bacteria</taxon>
        <taxon>Pseudomonadati</taxon>
        <taxon>Spirochaetota</taxon>
        <taxon>Spirochaetia</taxon>
        <taxon>Spirochaetales</taxon>
        <taxon>Breznakiellaceae</taxon>
        <taxon>Gracilinema</taxon>
    </lineage>
</organism>
<dbReference type="Gene3D" id="3.20.20.140">
    <property type="entry name" value="Metal-dependent hydrolases"/>
    <property type="match status" value="1"/>
</dbReference>
<dbReference type="InterPro" id="IPR006330">
    <property type="entry name" value="Ado/ade_deaminase"/>
</dbReference>
<feature type="domain" description="Adenosine deaminase" evidence="7">
    <location>
        <begin position="13"/>
        <end position="134"/>
    </location>
</feature>
<dbReference type="InterPro" id="IPR001365">
    <property type="entry name" value="A_deaminase_dom"/>
</dbReference>
<dbReference type="GO" id="GO:0046103">
    <property type="term" value="P:inosine biosynthetic process"/>
    <property type="evidence" value="ECO:0007669"/>
    <property type="project" value="TreeGrafter"/>
</dbReference>
<dbReference type="PANTHER" id="PTHR11409">
    <property type="entry name" value="ADENOSINE DEAMINASE"/>
    <property type="match status" value="1"/>
</dbReference>
<keyword evidence="6" id="KW-0862">Zinc</keyword>
<dbReference type="GO" id="GO:0005829">
    <property type="term" value="C:cytosol"/>
    <property type="evidence" value="ECO:0007669"/>
    <property type="project" value="TreeGrafter"/>
</dbReference>
<dbReference type="GO" id="GO:0046872">
    <property type="term" value="F:metal ion binding"/>
    <property type="evidence" value="ECO:0007669"/>
    <property type="project" value="UniProtKB-KW"/>
</dbReference>
<protein>
    <recommendedName>
        <fullName evidence="3">adenosine deaminase</fullName>
        <ecNumber evidence="3">3.5.4.4</ecNumber>
    </recommendedName>
</protein>
<evidence type="ECO:0000313" key="8">
    <source>
        <dbReference type="EMBL" id="HFH29637.1"/>
    </source>
</evidence>
<dbReference type="GO" id="GO:0043103">
    <property type="term" value="P:hypoxanthine salvage"/>
    <property type="evidence" value="ECO:0007669"/>
    <property type="project" value="TreeGrafter"/>
</dbReference>
<dbReference type="GO" id="GO:0009897">
    <property type="term" value="C:external side of plasma membrane"/>
    <property type="evidence" value="ECO:0007669"/>
    <property type="project" value="TreeGrafter"/>
</dbReference>
<dbReference type="Pfam" id="PF00962">
    <property type="entry name" value="A_deaminase"/>
    <property type="match status" value="2"/>
</dbReference>
<proteinExistence type="inferred from homology"/>
<evidence type="ECO:0000256" key="2">
    <source>
        <dbReference type="ARBA" id="ARBA00006676"/>
    </source>
</evidence>
<dbReference type="GO" id="GO:0060169">
    <property type="term" value="P:negative regulation of adenosine receptor signaling pathway"/>
    <property type="evidence" value="ECO:0007669"/>
    <property type="project" value="TreeGrafter"/>
</dbReference>
<dbReference type="SUPFAM" id="SSF51556">
    <property type="entry name" value="Metallo-dependent hydrolases"/>
    <property type="match status" value="1"/>
</dbReference>
<dbReference type="PANTHER" id="PTHR11409:SF43">
    <property type="entry name" value="ADENOSINE DEAMINASE"/>
    <property type="match status" value="1"/>
</dbReference>
<sequence>MQHFTDDFIRAIPKTDLHVHLDGSLRIGTLIDLAQQAGVTLPAADEAGLRKRVFKDSYRNLEEYLAGFAYTTAVLRSLDALYRVSYELFMDNAAEGVRYIEVRFAPQLLMSEQLGFREVMTAVDQGLRDAREELNRRRPGDEPAYDYGIIACAMRFFTRDFSPYYRDYSRMHEFSSPTEIISGASLELAKAVVQLRAHSSIQIVGFDLAGAEYGYPASDHQASYELVEKGFLHKTVHAGEAFGPESIFQAVTKLQADRIGHGLHLFDTDLIHGAHEQDPETYVNELVNYIANRRITVEVCLTSNMQTTPDLKGLEQHSFRRMLEQKLSVTLCTDNRLVSNTSVCKEYRLALDTFPISAHDLKNIIAYGFKRSFYYHAYPQKRAWVRSVLDYYDRIARQFGVKE</sequence>
<dbReference type="GO" id="GO:0004000">
    <property type="term" value="F:adenosine deaminase activity"/>
    <property type="evidence" value="ECO:0007669"/>
    <property type="project" value="TreeGrafter"/>
</dbReference>
<comment type="cofactor">
    <cofactor evidence="1">
        <name>Zn(2+)</name>
        <dbReference type="ChEBI" id="CHEBI:29105"/>
    </cofactor>
</comment>
<keyword evidence="4" id="KW-0479">Metal-binding</keyword>
<comment type="caution">
    <text evidence="8">The sequence shown here is derived from an EMBL/GenBank/DDBJ whole genome shotgun (WGS) entry which is preliminary data.</text>
</comment>
<comment type="similarity">
    <text evidence="2">Belongs to the metallo-dependent hydrolases superfamily. Adenosine and AMP deaminases family.</text>
</comment>
<evidence type="ECO:0000256" key="1">
    <source>
        <dbReference type="ARBA" id="ARBA00001947"/>
    </source>
</evidence>
<evidence type="ECO:0000259" key="7">
    <source>
        <dbReference type="Pfam" id="PF00962"/>
    </source>
</evidence>
<feature type="domain" description="Adenosine deaminase" evidence="7">
    <location>
        <begin position="187"/>
        <end position="375"/>
    </location>
</feature>
<accession>A0A7C3E5J3</accession>
<dbReference type="InterPro" id="IPR032466">
    <property type="entry name" value="Metal_Hydrolase"/>
</dbReference>
<dbReference type="AlphaFoldDB" id="A0A7C3E5J3"/>
<keyword evidence="5" id="KW-0378">Hydrolase</keyword>
<dbReference type="GO" id="GO:0006154">
    <property type="term" value="P:adenosine catabolic process"/>
    <property type="evidence" value="ECO:0007669"/>
    <property type="project" value="TreeGrafter"/>
</dbReference>
<evidence type="ECO:0000256" key="6">
    <source>
        <dbReference type="ARBA" id="ARBA00022833"/>
    </source>
</evidence>
<name>A0A7C3E5J3_9SPIR</name>
<gene>
    <name evidence="8" type="ORF">ENS59_09030</name>
</gene>
<evidence type="ECO:0000256" key="5">
    <source>
        <dbReference type="ARBA" id="ARBA00022801"/>
    </source>
</evidence>
<dbReference type="EC" id="3.5.4.4" evidence="3"/>
<evidence type="ECO:0000256" key="3">
    <source>
        <dbReference type="ARBA" id="ARBA00012784"/>
    </source>
</evidence>
<evidence type="ECO:0000256" key="4">
    <source>
        <dbReference type="ARBA" id="ARBA00022723"/>
    </source>
</evidence>